<name>A0A2H3CY11_ARMGA</name>
<feature type="compositionally biased region" description="Basic and acidic residues" evidence="1">
    <location>
        <begin position="276"/>
        <end position="285"/>
    </location>
</feature>
<sequence>MYLVGNQVSNPPECYQALSTFHLPASFINGEHELYLIKIKQKTFTALSTHIYEDKEPKLIKIKELKEVVQAATKDCIFLGWGQWCNNCKVATKSLCSFHAVPCQRYNTHRELATYVKAMPENLQSSIQCSNTALQIFEQVANTAAVAARFFQLSIEETLQIWSEAVANEGEEALQGVIAEDPAVKSSCSLIVETPYAKPGLLVEKVEASIEHESNKGTSAIVTTKSPSSDVVLPAPVHSPTPPISRHNDTAEGISCLANNALSSASALLATVTHDEPLSEPDSDRGFIIIGTPGADSNEDPLPSTSS</sequence>
<feature type="region of interest" description="Disordered" evidence="1">
    <location>
        <begin position="276"/>
        <end position="307"/>
    </location>
</feature>
<proteinExistence type="predicted"/>
<evidence type="ECO:0000313" key="3">
    <source>
        <dbReference type="Proteomes" id="UP000217790"/>
    </source>
</evidence>
<gene>
    <name evidence="2" type="ORF">ARMGADRAFT_1034499</name>
</gene>
<reference evidence="3" key="1">
    <citation type="journal article" date="2017" name="Nat. Ecol. Evol.">
        <title>Genome expansion and lineage-specific genetic innovations in the forest pathogenic fungi Armillaria.</title>
        <authorList>
            <person name="Sipos G."/>
            <person name="Prasanna A.N."/>
            <person name="Walter M.C."/>
            <person name="O'Connor E."/>
            <person name="Balint B."/>
            <person name="Krizsan K."/>
            <person name="Kiss B."/>
            <person name="Hess J."/>
            <person name="Varga T."/>
            <person name="Slot J."/>
            <person name="Riley R."/>
            <person name="Boka B."/>
            <person name="Rigling D."/>
            <person name="Barry K."/>
            <person name="Lee J."/>
            <person name="Mihaltcheva S."/>
            <person name="LaButti K."/>
            <person name="Lipzen A."/>
            <person name="Waldron R."/>
            <person name="Moloney N.M."/>
            <person name="Sperisen C."/>
            <person name="Kredics L."/>
            <person name="Vagvoelgyi C."/>
            <person name="Patrignani A."/>
            <person name="Fitzpatrick D."/>
            <person name="Nagy I."/>
            <person name="Doyle S."/>
            <person name="Anderson J.B."/>
            <person name="Grigoriev I.V."/>
            <person name="Gueldener U."/>
            <person name="Muensterkoetter M."/>
            <person name="Nagy L.G."/>
        </authorList>
    </citation>
    <scope>NUCLEOTIDE SEQUENCE [LARGE SCALE GENOMIC DNA]</scope>
    <source>
        <strain evidence="3">Ar21-2</strain>
    </source>
</reference>
<organism evidence="2 3">
    <name type="scientific">Armillaria gallica</name>
    <name type="common">Bulbous honey fungus</name>
    <name type="synonym">Armillaria bulbosa</name>
    <dbReference type="NCBI Taxonomy" id="47427"/>
    <lineage>
        <taxon>Eukaryota</taxon>
        <taxon>Fungi</taxon>
        <taxon>Dikarya</taxon>
        <taxon>Basidiomycota</taxon>
        <taxon>Agaricomycotina</taxon>
        <taxon>Agaricomycetes</taxon>
        <taxon>Agaricomycetidae</taxon>
        <taxon>Agaricales</taxon>
        <taxon>Marasmiineae</taxon>
        <taxon>Physalacriaceae</taxon>
        <taxon>Armillaria</taxon>
    </lineage>
</organism>
<dbReference type="InParanoid" id="A0A2H3CY11"/>
<protein>
    <submittedName>
        <fullName evidence="2">Uncharacterized protein</fullName>
    </submittedName>
</protein>
<keyword evidence="3" id="KW-1185">Reference proteome</keyword>
<accession>A0A2H3CY11</accession>
<dbReference type="EMBL" id="KZ293676">
    <property type="protein sequence ID" value="PBK87895.1"/>
    <property type="molecule type" value="Genomic_DNA"/>
</dbReference>
<evidence type="ECO:0000313" key="2">
    <source>
        <dbReference type="EMBL" id="PBK87895.1"/>
    </source>
</evidence>
<evidence type="ECO:0000256" key="1">
    <source>
        <dbReference type="SAM" id="MobiDB-lite"/>
    </source>
</evidence>
<dbReference type="AlphaFoldDB" id="A0A2H3CY11"/>
<dbReference type="Proteomes" id="UP000217790">
    <property type="component" value="Unassembled WGS sequence"/>
</dbReference>
<dbReference type="OrthoDB" id="3029516at2759"/>